<dbReference type="PROSITE" id="PS00518">
    <property type="entry name" value="ZF_RING_1"/>
    <property type="match status" value="1"/>
</dbReference>
<dbReference type="GeneID" id="24099324"/>
<evidence type="ECO:0000256" key="1">
    <source>
        <dbReference type="ARBA" id="ARBA00022723"/>
    </source>
</evidence>
<dbReference type="InParanoid" id="J4GBZ4"/>
<dbReference type="GO" id="GO:0008270">
    <property type="term" value="F:zinc ion binding"/>
    <property type="evidence" value="ECO:0007669"/>
    <property type="project" value="UniProtKB-KW"/>
</dbReference>
<dbReference type="AlphaFoldDB" id="J4GBZ4"/>
<dbReference type="SUPFAM" id="SSF57850">
    <property type="entry name" value="RING/U-box"/>
    <property type="match status" value="1"/>
</dbReference>
<keyword evidence="6" id="KW-1185">Reference proteome</keyword>
<keyword evidence="1" id="KW-0479">Metal-binding</keyword>
<evidence type="ECO:0000256" key="3">
    <source>
        <dbReference type="ARBA" id="ARBA00022833"/>
    </source>
</evidence>
<dbReference type="Proteomes" id="UP000006352">
    <property type="component" value="Unassembled WGS sequence"/>
</dbReference>
<dbReference type="InterPro" id="IPR013083">
    <property type="entry name" value="Znf_RING/FYVE/PHD"/>
</dbReference>
<name>J4GBZ4_9APHY</name>
<accession>J4GBZ4</accession>
<keyword evidence="4" id="KW-0175">Coiled coil</keyword>
<dbReference type="OrthoDB" id="6105938at2759"/>
<evidence type="ECO:0000256" key="2">
    <source>
        <dbReference type="ARBA" id="ARBA00022771"/>
    </source>
</evidence>
<evidence type="ECO:0008006" key="7">
    <source>
        <dbReference type="Google" id="ProtNLM"/>
    </source>
</evidence>
<dbReference type="EMBL" id="HE797156">
    <property type="protein sequence ID" value="CCM04413.1"/>
    <property type="molecule type" value="Genomic_DNA"/>
</dbReference>
<dbReference type="Gene3D" id="3.30.40.10">
    <property type="entry name" value="Zinc/RING finger domain, C3HC4 (zinc finger)"/>
    <property type="match status" value="1"/>
</dbReference>
<evidence type="ECO:0000313" key="6">
    <source>
        <dbReference type="Proteomes" id="UP000006352"/>
    </source>
</evidence>
<dbReference type="InterPro" id="IPR017907">
    <property type="entry name" value="Znf_RING_CS"/>
</dbReference>
<dbReference type="HOGENOM" id="CLU_857984_0_0_1"/>
<proteinExistence type="predicted"/>
<protein>
    <recommendedName>
        <fullName evidence="7">RING-type domain-containing protein</fullName>
    </recommendedName>
</protein>
<keyword evidence="2" id="KW-0863">Zinc-finger</keyword>
<evidence type="ECO:0000313" key="5">
    <source>
        <dbReference type="EMBL" id="CCM04413.1"/>
    </source>
</evidence>
<reference evidence="5 6" key="1">
    <citation type="journal article" date="2012" name="Appl. Environ. Microbiol.">
        <title>Short-read sequencing for genomic analysis of the brown rot fungus Fibroporia radiculosa.</title>
        <authorList>
            <person name="Tang J.D."/>
            <person name="Perkins A.D."/>
            <person name="Sonstegard T.S."/>
            <person name="Schroeder S.G."/>
            <person name="Burgess S.C."/>
            <person name="Diehl S.V."/>
        </authorList>
    </citation>
    <scope>NUCLEOTIDE SEQUENCE [LARGE SCALE GENOMIC DNA]</scope>
    <source>
        <strain evidence="5 6">TFFH 294</strain>
    </source>
</reference>
<dbReference type="STRING" id="599839.J4GBZ4"/>
<dbReference type="RefSeq" id="XP_012183696.1">
    <property type="nucleotide sequence ID" value="XM_012328306.1"/>
</dbReference>
<evidence type="ECO:0000256" key="4">
    <source>
        <dbReference type="SAM" id="Coils"/>
    </source>
</evidence>
<keyword evidence="3" id="KW-0862">Zinc</keyword>
<gene>
    <name evidence="5" type="ORF">FIBRA_06590</name>
</gene>
<feature type="coiled-coil region" evidence="4">
    <location>
        <begin position="121"/>
        <end position="233"/>
    </location>
</feature>
<organism evidence="5 6">
    <name type="scientific">Fibroporia radiculosa</name>
    <dbReference type="NCBI Taxonomy" id="599839"/>
    <lineage>
        <taxon>Eukaryota</taxon>
        <taxon>Fungi</taxon>
        <taxon>Dikarya</taxon>
        <taxon>Basidiomycota</taxon>
        <taxon>Agaricomycotina</taxon>
        <taxon>Agaricomycetes</taxon>
        <taxon>Polyporales</taxon>
        <taxon>Fibroporiaceae</taxon>
        <taxon>Fibroporia</taxon>
    </lineage>
</organism>
<sequence length="261" mass="29556">MATHCGHLYCLDCATYNFATANASCAICRRPQTLDDLIKLYPDYEREPARPPSPLADARIADIGTSVLDACYEVLQSDDEFDDETLGSALSKTDDLLEALSNCETCPSSTRRLLAAIVSVLSEIRAKLSETTSRIPELQRDRDRLLEIARTLKDKLKLCIRDRQAERASANEQLQDLRTEWSDRVSALQDRLQELSALLAAERAKAEASTTSCEKLEAEKKQWRLYANRYKKKYYALRKEHEAVRSGIDDVFFPDDSLEVI</sequence>